<gene>
    <name evidence="1" type="ORF">ACI8B_210155</name>
</gene>
<proteinExistence type="predicted"/>
<dbReference type="AlphaFoldDB" id="A0A653K3G4"/>
<reference evidence="1 2" key="1">
    <citation type="submission" date="2019-10" db="EMBL/GenBank/DDBJ databases">
        <authorList>
            <person name="Karimi E."/>
        </authorList>
    </citation>
    <scope>NUCLEOTIDE SEQUENCE [LARGE SCALE GENOMIC DNA]</scope>
    <source>
        <strain evidence="1">Acinetobacter sp. 8BE</strain>
    </source>
</reference>
<organism evidence="1 2">
    <name type="scientific">Acinetobacter proteolyticus</name>
    <dbReference type="NCBI Taxonomy" id="1776741"/>
    <lineage>
        <taxon>Bacteria</taxon>
        <taxon>Pseudomonadati</taxon>
        <taxon>Pseudomonadota</taxon>
        <taxon>Gammaproteobacteria</taxon>
        <taxon>Moraxellales</taxon>
        <taxon>Moraxellaceae</taxon>
        <taxon>Acinetobacter</taxon>
    </lineage>
</organism>
<protein>
    <submittedName>
        <fullName evidence="1">Uncharacterized protein</fullName>
    </submittedName>
</protein>
<evidence type="ECO:0000313" key="1">
    <source>
        <dbReference type="EMBL" id="VXA55364.1"/>
    </source>
</evidence>
<dbReference type="RefSeq" id="WP_159725055.1">
    <property type="nucleotide sequence ID" value="NZ_LR732744.1"/>
</dbReference>
<dbReference type="EMBL" id="CABWKZ010000014">
    <property type="protein sequence ID" value="VXA55364.1"/>
    <property type="molecule type" value="Genomic_DNA"/>
</dbReference>
<accession>A0A653K3G4</accession>
<sequence length="72" mass="7921">MSNQLNAQQLKEALWDSLKAVQTGQMQPAQADSVAGLGREILRTVKVQLQVANQSKRSVPLEVLDFAENSNK</sequence>
<name>A0A653K3G4_9GAMM</name>
<evidence type="ECO:0000313" key="2">
    <source>
        <dbReference type="Proteomes" id="UP000430404"/>
    </source>
</evidence>
<dbReference type="Proteomes" id="UP000430404">
    <property type="component" value="Unassembled WGS sequence"/>
</dbReference>